<comment type="caution">
    <text evidence="1">The sequence shown here is derived from an EMBL/GenBank/DDBJ whole genome shotgun (WGS) entry which is preliminary data.</text>
</comment>
<proteinExistence type="predicted"/>
<organism evidence="1 2">
    <name type="scientific">Volvox africanus</name>
    <dbReference type="NCBI Taxonomy" id="51714"/>
    <lineage>
        <taxon>Eukaryota</taxon>
        <taxon>Viridiplantae</taxon>
        <taxon>Chlorophyta</taxon>
        <taxon>core chlorophytes</taxon>
        <taxon>Chlorophyceae</taxon>
        <taxon>CS clade</taxon>
        <taxon>Chlamydomonadales</taxon>
        <taxon>Volvocaceae</taxon>
        <taxon>Volvox</taxon>
    </lineage>
</organism>
<dbReference type="EMBL" id="BNCO01000018">
    <property type="protein sequence ID" value="GIL54535.1"/>
    <property type="molecule type" value="Genomic_DNA"/>
</dbReference>
<dbReference type="SUPFAM" id="SSF56672">
    <property type="entry name" value="DNA/RNA polymerases"/>
    <property type="match status" value="1"/>
</dbReference>
<dbReference type="InterPro" id="IPR053134">
    <property type="entry name" value="RNA-dir_DNA_polymerase"/>
</dbReference>
<dbReference type="PANTHER" id="PTHR24559:SF444">
    <property type="entry name" value="REVERSE TRANSCRIPTASE DOMAIN-CONTAINING PROTEIN"/>
    <property type="match status" value="1"/>
</dbReference>
<protein>
    <submittedName>
        <fullName evidence="1">Uncharacterized protein</fullName>
    </submittedName>
</protein>
<evidence type="ECO:0000313" key="1">
    <source>
        <dbReference type="EMBL" id="GIL54535.1"/>
    </source>
</evidence>
<dbReference type="PANTHER" id="PTHR24559">
    <property type="entry name" value="TRANSPOSON TY3-I GAG-POL POLYPROTEIN"/>
    <property type="match status" value="1"/>
</dbReference>
<dbReference type="Proteomes" id="UP000747399">
    <property type="component" value="Unassembled WGS sequence"/>
</dbReference>
<dbReference type="Gene3D" id="3.10.10.10">
    <property type="entry name" value="HIV Type 1 Reverse Transcriptase, subunit A, domain 1"/>
    <property type="match status" value="1"/>
</dbReference>
<name>A0A8J4B6V9_9CHLO</name>
<evidence type="ECO:0000313" key="2">
    <source>
        <dbReference type="Proteomes" id="UP000747399"/>
    </source>
</evidence>
<gene>
    <name evidence="1" type="ORF">Vafri_10022</name>
</gene>
<dbReference type="AlphaFoldDB" id="A0A8J4B6V9"/>
<reference evidence="1" key="1">
    <citation type="journal article" date="2021" name="Proc. Natl. Acad. Sci. U.S.A.">
        <title>Three genomes in the algal genus Volvox reveal the fate of a haploid sex-determining region after a transition to homothallism.</title>
        <authorList>
            <person name="Yamamoto K."/>
            <person name="Hamaji T."/>
            <person name="Kawai-Toyooka H."/>
            <person name="Matsuzaki R."/>
            <person name="Takahashi F."/>
            <person name="Nishimura Y."/>
            <person name="Kawachi M."/>
            <person name="Noguchi H."/>
            <person name="Minakuchi Y."/>
            <person name="Umen J.G."/>
            <person name="Toyoda A."/>
            <person name="Nozaki H."/>
        </authorList>
    </citation>
    <scope>NUCLEOTIDE SEQUENCE</scope>
    <source>
        <strain evidence="1">NIES-3780</strain>
    </source>
</reference>
<accession>A0A8J4B6V9</accession>
<dbReference type="InterPro" id="IPR043502">
    <property type="entry name" value="DNA/RNA_pol_sf"/>
</dbReference>
<keyword evidence="2" id="KW-1185">Reference proteome</keyword>
<sequence>MEEVHTQIDDLLKKVYIVPSTSPYGAPILFVKKSRSDKLRMCIGFCALNHITIKNGYPLSWIDNLLDHLHRATLFSITKSDSHRKINTGVHSPHLSDTMKCVSELLVSLMHLLHSSP</sequence>
<dbReference type="Gene3D" id="3.30.70.270">
    <property type="match status" value="1"/>
</dbReference>
<dbReference type="InterPro" id="IPR043128">
    <property type="entry name" value="Rev_trsase/Diguanyl_cyclase"/>
</dbReference>